<dbReference type="InterPro" id="IPR011608">
    <property type="entry name" value="PRD"/>
</dbReference>
<reference evidence="6" key="1">
    <citation type="submission" date="2022-09" db="EMBL/GenBank/DDBJ databases">
        <title>Novel Mycoplasma species identified in domestic and wild animals.</title>
        <authorList>
            <person name="Volokhov D.V."/>
            <person name="Furtak V.A."/>
            <person name="Zagorodnyaya T.A."/>
        </authorList>
    </citation>
    <scope>NUCLEOTIDE SEQUENCE</scope>
    <source>
        <strain evidence="6">Oakley</strain>
    </source>
</reference>
<accession>A0ABT2Y3N6</accession>
<protein>
    <submittedName>
        <fullName evidence="6">Transcription antiterminator</fullName>
    </submittedName>
</protein>
<keyword evidence="3" id="KW-0010">Activator</keyword>
<comment type="caution">
    <text evidence="6">The sequence shown here is derived from an EMBL/GenBank/DDBJ whole genome shotgun (WGS) entry which is preliminary data.</text>
</comment>
<dbReference type="Proteomes" id="UP001177160">
    <property type="component" value="Unassembled WGS sequence"/>
</dbReference>
<feature type="domain" description="PRD" evidence="5">
    <location>
        <begin position="280"/>
        <end position="387"/>
    </location>
</feature>
<dbReference type="Gene3D" id="1.10.1790.10">
    <property type="entry name" value="PRD domain"/>
    <property type="match status" value="1"/>
</dbReference>
<dbReference type="PROSITE" id="PS51372">
    <property type="entry name" value="PRD_2"/>
    <property type="match status" value="1"/>
</dbReference>
<evidence type="ECO:0000256" key="1">
    <source>
        <dbReference type="ARBA" id="ARBA00022737"/>
    </source>
</evidence>
<evidence type="ECO:0000256" key="2">
    <source>
        <dbReference type="ARBA" id="ARBA00023015"/>
    </source>
</evidence>
<dbReference type="RefSeq" id="WP_263607463.1">
    <property type="nucleotide sequence ID" value="NZ_JAOVQM010000001.1"/>
</dbReference>
<evidence type="ECO:0000256" key="3">
    <source>
        <dbReference type="ARBA" id="ARBA00023159"/>
    </source>
</evidence>
<evidence type="ECO:0000313" key="6">
    <source>
        <dbReference type="EMBL" id="MCV2231351.1"/>
    </source>
</evidence>
<evidence type="ECO:0000256" key="4">
    <source>
        <dbReference type="ARBA" id="ARBA00023163"/>
    </source>
</evidence>
<dbReference type="SUPFAM" id="SSF63520">
    <property type="entry name" value="PTS-regulatory domain, PRD"/>
    <property type="match status" value="1"/>
</dbReference>
<evidence type="ECO:0000313" key="7">
    <source>
        <dbReference type="Proteomes" id="UP001177160"/>
    </source>
</evidence>
<dbReference type="EMBL" id="JAOVQM010000001">
    <property type="protein sequence ID" value="MCV2231351.1"/>
    <property type="molecule type" value="Genomic_DNA"/>
</dbReference>
<dbReference type="Pfam" id="PF00874">
    <property type="entry name" value="PRD"/>
    <property type="match status" value="1"/>
</dbReference>
<keyword evidence="1" id="KW-0677">Repeat</keyword>
<keyword evidence="4" id="KW-0804">Transcription</keyword>
<dbReference type="InterPro" id="IPR050661">
    <property type="entry name" value="BglG_antiterminators"/>
</dbReference>
<dbReference type="PANTHER" id="PTHR30185">
    <property type="entry name" value="CRYPTIC BETA-GLUCOSIDE BGL OPERON ANTITERMINATOR"/>
    <property type="match status" value="1"/>
</dbReference>
<evidence type="ECO:0000259" key="5">
    <source>
        <dbReference type="PROSITE" id="PS51372"/>
    </source>
</evidence>
<dbReference type="InterPro" id="IPR036634">
    <property type="entry name" value="PRD_sf"/>
</dbReference>
<proteinExistence type="predicted"/>
<dbReference type="PANTHER" id="PTHR30185:SF18">
    <property type="entry name" value="TRANSCRIPTIONAL REGULATOR MTLR"/>
    <property type="match status" value="1"/>
</dbReference>
<gene>
    <name evidence="6" type="ORF">N7548_00730</name>
</gene>
<dbReference type="InterPro" id="IPR007737">
    <property type="entry name" value="Mga_HTH"/>
</dbReference>
<name>A0ABT2Y3N6_9MOLU</name>
<keyword evidence="7" id="KW-1185">Reference proteome</keyword>
<keyword evidence="2" id="KW-0805">Transcription regulation</keyword>
<sequence length="515" mass="60190">MLDYKDNYILKQLVDSDTIFTITDIQERLGMSQRSIYYSLERINDYLSRLDLPAIINKRGVGLLIHDKVVAYVKKSNSAINNDYICTSQERNNLQVLDILLSKKYTNISTLMDDYTVSRSTIIKDLREIRAIVSQFNLVLEFNIERGYEIQGSEIQKRSLILMICSDYSYLMDIKSMDYYDISDVNKMTELFTEIEERLNVIYVRSTLHQLAVLLAVIIKHKPPQVHFEPEDKAAFLATNEYKIVSEVFDGFINPDEYLYLVLHLLALRVQYSGNAPTTKEDKYIGELVNFMINEFYNLTLINFKNKEELNTNLYFHMKPALFRFKYGINYRNELKSQIMNEFTQVYRITKIICKKLEKIIDFIISEDEIAYIAIHFGALIEKEQQMIAHPRILLVSLSGKALARNLRREVESFTKDVVIIDAFRMHDVISLKDKVDYIISTEPLKDVITKAKTMVINPILNDRDRYNIINFLGLTNVSIYNLDVVDSIMKDLEDYIDESKYGEVRDIIKGHLKK</sequence>
<organism evidence="6 7">
    <name type="scientific">Paracholeplasma manati</name>
    <dbReference type="NCBI Taxonomy" id="591373"/>
    <lineage>
        <taxon>Bacteria</taxon>
        <taxon>Bacillati</taxon>
        <taxon>Mycoplasmatota</taxon>
        <taxon>Mollicutes</taxon>
        <taxon>Acholeplasmatales</taxon>
        <taxon>Acholeplasmataceae</taxon>
        <taxon>Paracholeplasma</taxon>
    </lineage>
</organism>
<dbReference type="Pfam" id="PF05043">
    <property type="entry name" value="Mga"/>
    <property type="match status" value="1"/>
</dbReference>